<protein>
    <submittedName>
        <fullName evidence="2">Uncharacterized protein</fullName>
    </submittedName>
</protein>
<proteinExistence type="predicted"/>
<dbReference type="EMBL" id="PYGE01000004">
    <property type="protein sequence ID" value="PSL05395.1"/>
    <property type="molecule type" value="Genomic_DNA"/>
</dbReference>
<evidence type="ECO:0000256" key="1">
    <source>
        <dbReference type="SAM" id="MobiDB-lite"/>
    </source>
</evidence>
<keyword evidence="3" id="KW-1185">Reference proteome</keyword>
<evidence type="ECO:0000313" key="3">
    <source>
        <dbReference type="Proteomes" id="UP000243528"/>
    </source>
</evidence>
<name>A0A2P8E7E4_9ACTN</name>
<accession>A0A2P8E7E4</accession>
<evidence type="ECO:0000313" key="2">
    <source>
        <dbReference type="EMBL" id="PSL05395.1"/>
    </source>
</evidence>
<dbReference type="AlphaFoldDB" id="A0A2P8E7E4"/>
<dbReference type="Proteomes" id="UP000243528">
    <property type="component" value="Unassembled WGS sequence"/>
</dbReference>
<dbReference type="RefSeq" id="WP_129710862.1">
    <property type="nucleotide sequence ID" value="NZ_ML142899.1"/>
</dbReference>
<reference evidence="2 3" key="1">
    <citation type="submission" date="2018-03" db="EMBL/GenBank/DDBJ databases">
        <title>Genomic Encyclopedia of Archaeal and Bacterial Type Strains, Phase II (KMG-II): from individual species to whole genera.</title>
        <authorList>
            <person name="Goeker M."/>
        </authorList>
    </citation>
    <scope>NUCLEOTIDE SEQUENCE [LARGE SCALE GENOMIC DNA]</scope>
    <source>
        <strain evidence="2 3">DSM 45211</strain>
    </source>
</reference>
<comment type="caution">
    <text evidence="2">The sequence shown here is derived from an EMBL/GenBank/DDBJ whole genome shotgun (WGS) entry which is preliminary data.</text>
</comment>
<gene>
    <name evidence="2" type="ORF">CLV30_104265</name>
</gene>
<sequence length="329" mass="36482">MAQSELEKLAESIRAMCRQILRDATRLQERHRRLVQFAAKASQFSSASDDRGLVDVARLTQVAADDLETAITQLVLTAEQGLVYVSRLTARAGNAIGDGSSEVGERSGPPLVANTTGPSAEPGEWRDESGLRLSPDENALVDQHVERTAEVEPWITDRVKRLRDRLPDAVLEGLEHRLKRADSLKRKIATDADSPFGVGVSHELASISDSVRYTLCFPTAAYVVGVRHALDIMPEVGFELIKFKNYWGGSGYQGINSVWWDVAAALTFEVQFHTHESFEAKVTTHHDYEMWRRPDSDDAVKSAAEAHMSYVFRSIPCPQGAVDLHGKDR</sequence>
<dbReference type="OrthoDB" id="4104600at2"/>
<feature type="region of interest" description="Disordered" evidence="1">
    <location>
        <begin position="95"/>
        <end position="128"/>
    </location>
</feature>
<organism evidence="2 3">
    <name type="scientific">Haloactinopolyspora alba</name>
    <dbReference type="NCBI Taxonomy" id="648780"/>
    <lineage>
        <taxon>Bacteria</taxon>
        <taxon>Bacillati</taxon>
        <taxon>Actinomycetota</taxon>
        <taxon>Actinomycetes</taxon>
        <taxon>Jiangellales</taxon>
        <taxon>Jiangellaceae</taxon>
        <taxon>Haloactinopolyspora</taxon>
    </lineage>
</organism>